<dbReference type="EMBL" id="BQNB010019366">
    <property type="protein sequence ID" value="GJT84517.1"/>
    <property type="molecule type" value="Genomic_DNA"/>
</dbReference>
<proteinExistence type="predicted"/>
<organism evidence="2 3">
    <name type="scientific">Tanacetum coccineum</name>
    <dbReference type="NCBI Taxonomy" id="301880"/>
    <lineage>
        <taxon>Eukaryota</taxon>
        <taxon>Viridiplantae</taxon>
        <taxon>Streptophyta</taxon>
        <taxon>Embryophyta</taxon>
        <taxon>Tracheophyta</taxon>
        <taxon>Spermatophyta</taxon>
        <taxon>Magnoliopsida</taxon>
        <taxon>eudicotyledons</taxon>
        <taxon>Gunneridae</taxon>
        <taxon>Pentapetalae</taxon>
        <taxon>asterids</taxon>
        <taxon>campanulids</taxon>
        <taxon>Asterales</taxon>
        <taxon>Asteraceae</taxon>
        <taxon>Asteroideae</taxon>
        <taxon>Anthemideae</taxon>
        <taxon>Anthemidinae</taxon>
        <taxon>Tanacetum</taxon>
    </lineage>
</organism>
<evidence type="ECO:0000256" key="1">
    <source>
        <dbReference type="SAM" id="MobiDB-lite"/>
    </source>
</evidence>
<name>A0ABQ5HBA3_9ASTR</name>
<dbReference type="Proteomes" id="UP001151760">
    <property type="component" value="Unassembled WGS sequence"/>
</dbReference>
<feature type="compositionally biased region" description="Gly residues" evidence="1">
    <location>
        <begin position="27"/>
        <end position="38"/>
    </location>
</feature>
<comment type="caution">
    <text evidence="2">The sequence shown here is derived from an EMBL/GenBank/DDBJ whole genome shotgun (WGS) entry which is preliminary data.</text>
</comment>
<feature type="region of interest" description="Disordered" evidence="1">
    <location>
        <begin position="27"/>
        <end position="48"/>
    </location>
</feature>
<evidence type="ECO:0000313" key="3">
    <source>
        <dbReference type="Proteomes" id="UP001151760"/>
    </source>
</evidence>
<reference evidence="2" key="1">
    <citation type="journal article" date="2022" name="Int. J. Mol. Sci.">
        <title>Draft Genome of Tanacetum Coccineum: Genomic Comparison of Closely Related Tanacetum-Family Plants.</title>
        <authorList>
            <person name="Yamashiro T."/>
            <person name="Shiraishi A."/>
            <person name="Nakayama K."/>
            <person name="Satake H."/>
        </authorList>
    </citation>
    <scope>NUCLEOTIDE SEQUENCE</scope>
</reference>
<accession>A0ABQ5HBA3</accession>
<reference evidence="2" key="2">
    <citation type="submission" date="2022-01" db="EMBL/GenBank/DDBJ databases">
        <authorList>
            <person name="Yamashiro T."/>
            <person name="Shiraishi A."/>
            <person name="Satake H."/>
            <person name="Nakayama K."/>
        </authorList>
    </citation>
    <scope>NUCLEOTIDE SEQUENCE</scope>
</reference>
<gene>
    <name evidence="2" type="ORF">Tco_1066234</name>
</gene>
<sequence>MVAVAVGVACRGGDGDDVVTGWCGGDANSGGWSEGTSGGKTSLSDDSGSVRLEKGGWTQSVCHSTFEGVRTWDGSVLRSVGGARKKSVSEYVLYGYIK</sequence>
<keyword evidence="3" id="KW-1185">Reference proteome</keyword>
<protein>
    <submittedName>
        <fullName evidence="2">Uncharacterized protein</fullName>
    </submittedName>
</protein>
<evidence type="ECO:0000313" key="2">
    <source>
        <dbReference type="EMBL" id="GJT84517.1"/>
    </source>
</evidence>